<dbReference type="InterPro" id="IPR025824">
    <property type="entry name" value="OB-fold_nuc-bd_dom"/>
</dbReference>
<comment type="caution">
    <text evidence="10">The sequence shown here is derived from an EMBL/GenBank/DDBJ whole genome shotgun (WGS) entry which is preliminary data.</text>
</comment>
<dbReference type="EMBL" id="BMFJ01000001">
    <property type="protein sequence ID" value="GGE32908.1"/>
    <property type="molecule type" value="Genomic_DNA"/>
</dbReference>
<evidence type="ECO:0000313" key="10">
    <source>
        <dbReference type="EMBL" id="GGE32908.1"/>
    </source>
</evidence>
<comment type="similarity">
    <text evidence="5 6">Belongs to the XseA family.</text>
</comment>
<comment type="catalytic activity">
    <reaction evidence="5 6">
        <text>Exonucleolytic cleavage in either 5'- to 3'- or 3'- to 5'-direction to yield nucleoside 5'-phosphates.</text>
        <dbReference type="EC" id="3.1.11.6"/>
    </reaction>
</comment>
<name>A0A917A815_9RHOB</name>
<dbReference type="InterPro" id="IPR020579">
    <property type="entry name" value="Exonuc_VII_lsu_C"/>
</dbReference>
<evidence type="ECO:0000259" key="9">
    <source>
        <dbReference type="Pfam" id="PF13742"/>
    </source>
</evidence>
<keyword evidence="3 5" id="KW-0378">Hydrolase</keyword>
<feature type="region of interest" description="Disordered" evidence="7">
    <location>
        <begin position="499"/>
        <end position="533"/>
    </location>
</feature>
<comment type="subcellular location">
    <subcellularLocation>
        <location evidence="5 6">Cytoplasm</location>
    </subcellularLocation>
</comment>
<dbReference type="GO" id="GO:0005737">
    <property type="term" value="C:cytoplasm"/>
    <property type="evidence" value="ECO:0007669"/>
    <property type="project" value="UniProtKB-SubCell"/>
</dbReference>
<evidence type="ECO:0000256" key="4">
    <source>
        <dbReference type="ARBA" id="ARBA00022839"/>
    </source>
</evidence>
<feature type="domain" description="Exonuclease VII large subunit C-terminal" evidence="8">
    <location>
        <begin position="138"/>
        <end position="409"/>
    </location>
</feature>
<dbReference type="EC" id="3.1.11.6" evidence="5"/>
<dbReference type="GO" id="GO:0006308">
    <property type="term" value="P:DNA catabolic process"/>
    <property type="evidence" value="ECO:0007669"/>
    <property type="project" value="UniProtKB-UniRule"/>
</dbReference>
<comment type="function">
    <text evidence="5">Bidirectionally degrades single-stranded DNA into large acid-insoluble oligonucleotides, which are then degraded further into small acid-soluble oligonucleotides.</text>
</comment>
<gene>
    <name evidence="5 10" type="primary">xseA</name>
    <name evidence="10" type="ORF">GCM10011360_20980</name>
</gene>
<organism evidence="10 11">
    <name type="scientific">Primorskyibacter flagellatus</name>
    <dbReference type="NCBI Taxonomy" id="1387277"/>
    <lineage>
        <taxon>Bacteria</taxon>
        <taxon>Pseudomonadati</taxon>
        <taxon>Pseudomonadota</taxon>
        <taxon>Alphaproteobacteria</taxon>
        <taxon>Rhodobacterales</taxon>
        <taxon>Roseobacteraceae</taxon>
        <taxon>Primorskyibacter</taxon>
    </lineage>
</organism>
<evidence type="ECO:0000256" key="1">
    <source>
        <dbReference type="ARBA" id="ARBA00022490"/>
    </source>
</evidence>
<dbReference type="GO" id="GO:0008855">
    <property type="term" value="F:exodeoxyribonuclease VII activity"/>
    <property type="evidence" value="ECO:0007669"/>
    <property type="project" value="UniProtKB-UniRule"/>
</dbReference>
<dbReference type="Pfam" id="PF13742">
    <property type="entry name" value="tRNA_anti_2"/>
    <property type="match status" value="1"/>
</dbReference>
<dbReference type="CDD" id="cd04489">
    <property type="entry name" value="ExoVII_LU_OBF"/>
    <property type="match status" value="1"/>
</dbReference>
<protein>
    <recommendedName>
        <fullName evidence="5">Exodeoxyribonuclease 7 large subunit</fullName>
        <ecNumber evidence="5">3.1.11.6</ecNumber>
    </recommendedName>
    <alternativeName>
        <fullName evidence="5">Exodeoxyribonuclease VII large subunit</fullName>
        <shortName evidence="5">Exonuclease VII large subunit</shortName>
    </alternativeName>
</protein>
<keyword evidence="1 5" id="KW-0963">Cytoplasm</keyword>
<reference evidence="11" key="1">
    <citation type="journal article" date="2019" name="Int. J. Syst. Evol. Microbiol.">
        <title>The Global Catalogue of Microorganisms (GCM) 10K type strain sequencing project: providing services to taxonomists for standard genome sequencing and annotation.</title>
        <authorList>
            <consortium name="The Broad Institute Genomics Platform"/>
            <consortium name="The Broad Institute Genome Sequencing Center for Infectious Disease"/>
            <person name="Wu L."/>
            <person name="Ma J."/>
        </authorList>
    </citation>
    <scope>NUCLEOTIDE SEQUENCE [LARGE SCALE GENOMIC DNA]</scope>
    <source>
        <strain evidence="11">CGMCC 1.12664</strain>
    </source>
</reference>
<comment type="subunit">
    <text evidence="5">Heterooligomer composed of large and small subunits.</text>
</comment>
<evidence type="ECO:0000256" key="6">
    <source>
        <dbReference type="RuleBase" id="RU004355"/>
    </source>
</evidence>
<dbReference type="InterPro" id="IPR003753">
    <property type="entry name" value="Exonuc_VII_L"/>
</dbReference>
<dbReference type="PANTHER" id="PTHR30008:SF0">
    <property type="entry name" value="EXODEOXYRIBONUCLEASE 7 LARGE SUBUNIT"/>
    <property type="match status" value="1"/>
</dbReference>
<dbReference type="Pfam" id="PF02601">
    <property type="entry name" value="Exonuc_VII_L"/>
    <property type="match status" value="1"/>
</dbReference>
<dbReference type="AlphaFoldDB" id="A0A917A815"/>
<evidence type="ECO:0000313" key="11">
    <source>
        <dbReference type="Proteomes" id="UP000612855"/>
    </source>
</evidence>
<evidence type="ECO:0000259" key="8">
    <source>
        <dbReference type="Pfam" id="PF02601"/>
    </source>
</evidence>
<feature type="domain" description="OB-fold nucleic acid binding" evidence="9">
    <location>
        <begin position="22"/>
        <end position="115"/>
    </location>
</feature>
<accession>A0A917A815</accession>
<dbReference type="Proteomes" id="UP000612855">
    <property type="component" value="Unassembled WGS sequence"/>
</dbReference>
<dbReference type="GO" id="GO:0003676">
    <property type="term" value="F:nucleic acid binding"/>
    <property type="evidence" value="ECO:0007669"/>
    <property type="project" value="InterPro"/>
</dbReference>
<evidence type="ECO:0000256" key="7">
    <source>
        <dbReference type="SAM" id="MobiDB-lite"/>
    </source>
</evidence>
<feature type="region of interest" description="Disordered" evidence="7">
    <location>
        <begin position="1"/>
        <end position="21"/>
    </location>
</feature>
<keyword evidence="2 5" id="KW-0540">Nuclease</keyword>
<dbReference type="HAMAP" id="MF_00378">
    <property type="entry name" value="Exonuc_7_L"/>
    <property type="match status" value="1"/>
</dbReference>
<dbReference type="RefSeq" id="WP_188477641.1">
    <property type="nucleotide sequence ID" value="NZ_BMFJ01000001.1"/>
</dbReference>
<sequence>MDLFEDDAPGPGGQPGGNAPEFTVSELSGAVKRTIEGEFGHVRVRAEVGRVSRPRSGHLYFDLKDDRSVLAAVSWKGQVARMQVQPEEGMEVIATGRMTTFPGQSKYQLIVDNVEPAGAGALMALLEKRKAMLQAEGLFASERKRPLPYLPRVIGVVTSPSGAVIRDILHRLRDRFPVHVLIWPVAVQGQACAPEVARAIAGFNRLKPGGAVPRPDLLIVARGGGSIEDLWGFNEEIVARAAAGSEIPLISAVGHETDTTLIDFVSDRRAPTPTAAAELAVPVRSELLAWASDMQARLIRGQGQAVRVRRQRLEDLSRALPRPERLTEVARQRLDAWAERLPNALRRGVSARRVALSEASGSLRPAMLRGRIGQERQRFTDLSARLPGGLGRGVAQHRRQVDQLAARLSVQPFAFRRGVDRQRAEFDRLAARFGEAAQRSVSARRDRLAALDRLRETLGYRQTLARGYAVVRDGGGQVLTRLAQAETADTLRVEFADGVLETGGRGEKPAGAAPAPRPKAGKKDTPPEQGSLF</sequence>
<evidence type="ECO:0000256" key="3">
    <source>
        <dbReference type="ARBA" id="ARBA00022801"/>
    </source>
</evidence>
<proteinExistence type="inferred from homology"/>
<evidence type="ECO:0000256" key="2">
    <source>
        <dbReference type="ARBA" id="ARBA00022722"/>
    </source>
</evidence>
<dbReference type="NCBIfam" id="TIGR00237">
    <property type="entry name" value="xseA"/>
    <property type="match status" value="1"/>
</dbReference>
<dbReference type="PANTHER" id="PTHR30008">
    <property type="entry name" value="EXODEOXYRIBONUCLEASE 7 LARGE SUBUNIT"/>
    <property type="match status" value="1"/>
</dbReference>
<keyword evidence="4 5" id="KW-0269">Exonuclease</keyword>
<evidence type="ECO:0000256" key="5">
    <source>
        <dbReference type="HAMAP-Rule" id="MF_00378"/>
    </source>
</evidence>
<keyword evidence="11" id="KW-1185">Reference proteome</keyword>
<dbReference type="GO" id="GO:0009318">
    <property type="term" value="C:exodeoxyribonuclease VII complex"/>
    <property type="evidence" value="ECO:0007669"/>
    <property type="project" value="UniProtKB-UniRule"/>
</dbReference>